<evidence type="ECO:0000259" key="6">
    <source>
        <dbReference type="Pfam" id="PF00350"/>
    </source>
</evidence>
<dbReference type="PANTHER" id="PTHR10465">
    <property type="entry name" value="TRANSMEMBRANE GTPASE FZO1"/>
    <property type="match status" value="1"/>
</dbReference>
<protein>
    <recommendedName>
        <fullName evidence="6">Dynamin N-terminal domain-containing protein</fullName>
    </recommendedName>
</protein>
<keyword evidence="2" id="KW-0547">Nucleotide-binding</keyword>
<evidence type="ECO:0000256" key="2">
    <source>
        <dbReference type="ARBA" id="ARBA00022741"/>
    </source>
</evidence>
<evidence type="ECO:0000256" key="1">
    <source>
        <dbReference type="ARBA" id="ARBA00004370"/>
    </source>
</evidence>
<reference evidence="7" key="1">
    <citation type="submission" date="2017-05" db="UniProtKB">
        <authorList>
            <consortium name="EnsemblMetazoa"/>
        </authorList>
    </citation>
    <scope>IDENTIFICATION</scope>
</reference>
<dbReference type="EnsemblMetazoa" id="Aqu2.1.26877_001">
    <property type="protein sequence ID" value="Aqu2.1.26877_001"/>
    <property type="gene ID" value="Aqu2.1.26877"/>
</dbReference>
<comment type="subcellular location">
    <subcellularLocation>
        <location evidence="1">Membrane</location>
    </subcellularLocation>
</comment>
<dbReference type="PANTHER" id="PTHR10465:SF0">
    <property type="entry name" value="SARCALUMENIN"/>
    <property type="match status" value="1"/>
</dbReference>
<proteinExistence type="predicted"/>
<evidence type="ECO:0000313" key="7">
    <source>
        <dbReference type="EnsemblMetazoa" id="Aqu2.1.26877_001"/>
    </source>
</evidence>
<name>A0A1X7UGH3_AMPQE</name>
<feature type="domain" description="Dynamin N-terminal" evidence="6">
    <location>
        <begin position="104"/>
        <end position="252"/>
    </location>
</feature>
<dbReference type="GO" id="GO:0005741">
    <property type="term" value="C:mitochondrial outer membrane"/>
    <property type="evidence" value="ECO:0007669"/>
    <property type="project" value="TreeGrafter"/>
</dbReference>
<keyword evidence="4" id="KW-0342">GTP-binding</keyword>
<dbReference type="InterPro" id="IPR027417">
    <property type="entry name" value="P-loop_NTPase"/>
</dbReference>
<dbReference type="GO" id="GO:0008053">
    <property type="term" value="P:mitochondrial fusion"/>
    <property type="evidence" value="ECO:0007669"/>
    <property type="project" value="TreeGrafter"/>
</dbReference>
<dbReference type="GO" id="GO:0051646">
    <property type="term" value="P:mitochondrion localization"/>
    <property type="evidence" value="ECO:0007669"/>
    <property type="project" value="TreeGrafter"/>
</dbReference>
<dbReference type="GO" id="GO:0005525">
    <property type="term" value="F:GTP binding"/>
    <property type="evidence" value="ECO:0007669"/>
    <property type="project" value="UniProtKB-KW"/>
</dbReference>
<organism evidence="7">
    <name type="scientific">Amphimedon queenslandica</name>
    <name type="common">Sponge</name>
    <dbReference type="NCBI Taxonomy" id="400682"/>
    <lineage>
        <taxon>Eukaryota</taxon>
        <taxon>Metazoa</taxon>
        <taxon>Porifera</taxon>
        <taxon>Demospongiae</taxon>
        <taxon>Heteroscleromorpha</taxon>
        <taxon>Haplosclerida</taxon>
        <taxon>Niphatidae</taxon>
        <taxon>Amphimedon</taxon>
    </lineage>
</organism>
<keyword evidence="5" id="KW-0472">Membrane</keyword>
<sequence length="716" mass="81817">MIRGLDNFAKRLGSDARVQDFNCALSMGIPRGVKRGLSTSSWLGSENSLTAYHQNNVSTDLPQDIIETCKLALKSLRGCNNGSLIQERWLAETNHLLQNKTLTIGVFGRHKAGKSTVLNALLHHETLPSAVKNETASITYIHHEPCKHLGKRCSEDCEEYLSIKNTEIKGRRNIRQIIQSRNFDIRENKKSALEIIEVVAHVPFLCPYSTDNIKIVLLDTPGLAESNELGISELSEHQLMTCSAFIYLEDAIDTDTFRAIAERDPGVFIEKRMLIVVTRLDEYKQSEKKCNDQSMQACNSDDDETASLDELIKNIKETIQQQCKFISIPDDCIIPVSSTAALEARKVQLGLKSRDIEVLLGKFRRIKSGIKLEELEETSQLLVLEKKLREIALNSYRLWHRSIVRDCSRYLEQAVRELYDIETNFGCVEDKYNKKICSKERLLAEYRAEKKDLRSKYESDSAFHVSLKDSFDEDVQSLRSKIDEKFNDQFKKFESGIKERLRLTVEEYNSKVEEFIEDANKSLKDIIHHAHFKKMNSIIKESSFQLGIARQRLEQKMAQYCDTTTSVTKSSFLAESEDMTEIISDEPVNIVPLKLKDLLSSVDVERNALLKDLKECLLKDCVDFFRKIKSKLVQSCLQEHKKIAESHIFEWKKEALFYEGLKNSQAAIARSLTKQKNHLTELSAKITVFNQLLNGHDCRNALLSTILSTSSQLVDL</sequence>
<accession>A0A1X7UGH3</accession>
<dbReference type="Gene3D" id="3.40.50.300">
    <property type="entry name" value="P-loop containing nucleotide triphosphate hydrolases"/>
    <property type="match status" value="1"/>
</dbReference>
<dbReference type="AlphaFoldDB" id="A0A1X7UGH3"/>
<dbReference type="InParanoid" id="A0A1X7UGH3"/>
<evidence type="ECO:0000256" key="5">
    <source>
        <dbReference type="ARBA" id="ARBA00023136"/>
    </source>
</evidence>
<dbReference type="InterPro" id="IPR027094">
    <property type="entry name" value="Mitofusin_fam"/>
</dbReference>
<dbReference type="SUPFAM" id="SSF52540">
    <property type="entry name" value="P-loop containing nucleoside triphosphate hydrolases"/>
    <property type="match status" value="1"/>
</dbReference>
<dbReference type="GO" id="GO:0003924">
    <property type="term" value="F:GTPase activity"/>
    <property type="evidence" value="ECO:0007669"/>
    <property type="project" value="InterPro"/>
</dbReference>
<dbReference type="InterPro" id="IPR045063">
    <property type="entry name" value="Dynamin_N"/>
</dbReference>
<evidence type="ECO:0000256" key="4">
    <source>
        <dbReference type="ARBA" id="ARBA00023134"/>
    </source>
</evidence>
<dbReference type="OrthoDB" id="8927528at2759"/>
<keyword evidence="3" id="KW-0378">Hydrolase</keyword>
<evidence type="ECO:0000256" key="3">
    <source>
        <dbReference type="ARBA" id="ARBA00022801"/>
    </source>
</evidence>
<dbReference type="Pfam" id="PF00350">
    <property type="entry name" value="Dynamin_N"/>
    <property type="match status" value="1"/>
</dbReference>